<evidence type="ECO:0000313" key="3">
    <source>
        <dbReference type="EMBL" id="OWK39727.1"/>
    </source>
</evidence>
<feature type="region of interest" description="Disordered" evidence="1">
    <location>
        <begin position="457"/>
        <end position="476"/>
    </location>
</feature>
<feature type="compositionally biased region" description="Basic and acidic residues" evidence="1">
    <location>
        <begin position="457"/>
        <end position="466"/>
    </location>
</feature>
<dbReference type="Proteomes" id="UP000214646">
    <property type="component" value="Unassembled WGS sequence"/>
</dbReference>
<accession>A0A225DUA3</accession>
<evidence type="ECO:0000256" key="1">
    <source>
        <dbReference type="SAM" id="MobiDB-lite"/>
    </source>
</evidence>
<evidence type="ECO:0000313" key="4">
    <source>
        <dbReference type="Proteomes" id="UP000214646"/>
    </source>
</evidence>
<keyword evidence="2" id="KW-1133">Transmembrane helix</keyword>
<sequence>MRLLASALPRVRRLIPTGHGILTFTFVLLLVGLELVGRVAASDLHDGLAALVLASGVALVASRHRRHPIPWVSWLRSRLGWLSTKLESVRYDHGIDLRGSPPFPRKLPPVVWLALAALSAWASAAALLWVAYPAGWRELGTRGSYILYLVTLLALWTGLLSCFLAGVYVPILLLDHWIKGTVRAGDRRGVELVLIVAYMMMIFAVAWLIPTAVVLVLCLVVAVGAAVAMIRRGTDEPAILWRTGQRRTIYAVPLRRIVAGGLVFLALLVFDLLLTACGGRLLTPPERTDTMPGTALLGTIAAWMVPGLVLVAVLRLWAGRRIDPAARSHPTVHASSLLGTATLKRTAAAVALWGWKTRTTPDEPDSGDVRIELVPPEKSEATEFGPRWPLKVSMADVADGTVKDRLARRDEIQLRRHAIRGLTTLFKRAVADRGPKGGGYWFAPHWWFITGLDREDPHRGRSDRPTPPRPVGPPFHRVFPPRVRQHFHEMLRAVQVDMIFVEDGVGHRTVEKIVRAMFELYDKHAGQRRAEDHYFRDVPKVRVMVHDYAPGNPFRTTKYLEPQFDDLSRARVMHVFRDSGGDEADVEVPFDFSWEPSPALGIE</sequence>
<organism evidence="3 4">
    <name type="scientific">Fimbriiglobus ruber</name>
    <dbReference type="NCBI Taxonomy" id="1908690"/>
    <lineage>
        <taxon>Bacteria</taxon>
        <taxon>Pseudomonadati</taxon>
        <taxon>Planctomycetota</taxon>
        <taxon>Planctomycetia</taxon>
        <taxon>Gemmatales</taxon>
        <taxon>Gemmataceae</taxon>
        <taxon>Fimbriiglobus</taxon>
    </lineage>
</organism>
<protein>
    <submittedName>
        <fullName evidence="3">Uncharacterized protein</fullName>
    </submittedName>
</protein>
<dbReference type="AlphaFoldDB" id="A0A225DUA3"/>
<keyword evidence="2" id="KW-0472">Membrane</keyword>
<proteinExistence type="predicted"/>
<evidence type="ECO:0000256" key="2">
    <source>
        <dbReference type="SAM" id="Phobius"/>
    </source>
</evidence>
<gene>
    <name evidence="3" type="ORF">FRUB_05617</name>
</gene>
<feature type="transmembrane region" description="Helical" evidence="2">
    <location>
        <begin position="295"/>
        <end position="318"/>
    </location>
</feature>
<feature type="transmembrane region" description="Helical" evidence="2">
    <location>
        <begin position="254"/>
        <end position="275"/>
    </location>
</feature>
<comment type="caution">
    <text evidence="3">The sequence shown here is derived from an EMBL/GenBank/DDBJ whole genome shotgun (WGS) entry which is preliminary data.</text>
</comment>
<dbReference type="RefSeq" id="WP_088256594.1">
    <property type="nucleotide sequence ID" value="NZ_NIDE01000009.1"/>
</dbReference>
<feature type="transmembrane region" description="Helical" evidence="2">
    <location>
        <begin position="21"/>
        <end position="41"/>
    </location>
</feature>
<reference evidence="4" key="1">
    <citation type="submission" date="2017-06" db="EMBL/GenBank/DDBJ databases">
        <title>Genome analysis of Fimbriiglobus ruber SP5, the first member of the order Planctomycetales with confirmed chitinolytic capability.</title>
        <authorList>
            <person name="Ravin N.V."/>
            <person name="Rakitin A.L."/>
            <person name="Ivanova A.A."/>
            <person name="Beletsky A.V."/>
            <person name="Kulichevskaya I.S."/>
            <person name="Mardanov A.V."/>
            <person name="Dedysh S.N."/>
        </authorList>
    </citation>
    <scope>NUCLEOTIDE SEQUENCE [LARGE SCALE GENOMIC DNA]</scope>
    <source>
        <strain evidence="4">SP5</strain>
    </source>
</reference>
<keyword evidence="4" id="KW-1185">Reference proteome</keyword>
<feature type="transmembrane region" description="Helical" evidence="2">
    <location>
        <begin position="144"/>
        <end position="169"/>
    </location>
</feature>
<feature type="transmembrane region" description="Helical" evidence="2">
    <location>
        <begin position="110"/>
        <end position="132"/>
    </location>
</feature>
<name>A0A225DUA3_9BACT</name>
<dbReference type="OrthoDB" id="244764at2"/>
<keyword evidence="2" id="KW-0812">Transmembrane</keyword>
<dbReference type="EMBL" id="NIDE01000009">
    <property type="protein sequence ID" value="OWK39727.1"/>
    <property type="molecule type" value="Genomic_DNA"/>
</dbReference>